<evidence type="ECO:0000259" key="5">
    <source>
        <dbReference type="PROSITE" id="PS50103"/>
    </source>
</evidence>
<dbReference type="WBParaSite" id="ASIM_0002014401-mRNA-1">
    <property type="protein sequence ID" value="ASIM_0002014401-mRNA-1"/>
    <property type="gene ID" value="ASIM_0002014401"/>
</dbReference>
<name>A0A0M3KGN0_ANISI</name>
<keyword evidence="2 4" id="KW-0863">Zinc-finger</keyword>
<accession>A0A0M3KGN0</accession>
<dbReference type="OrthoDB" id="410307at2759"/>
<dbReference type="SMART" id="SM00356">
    <property type="entry name" value="ZnF_C3H1"/>
    <property type="match status" value="1"/>
</dbReference>
<evidence type="ECO:0000256" key="3">
    <source>
        <dbReference type="ARBA" id="ARBA00022833"/>
    </source>
</evidence>
<dbReference type="SUPFAM" id="SSF90229">
    <property type="entry name" value="CCCH zinc finger"/>
    <property type="match status" value="1"/>
</dbReference>
<dbReference type="EMBL" id="UYRR01037416">
    <property type="protein sequence ID" value="VDK70292.1"/>
    <property type="molecule type" value="Genomic_DNA"/>
</dbReference>
<evidence type="ECO:0000313" key="6">
    <source>
        <dbReference type="EMBL" id="VDK70292.1"/>
    </source>
</evidence>
<keyword evidence="1 4" id="KW-0479">Metal-binding</keyword>
<protein>
    <submittedName>
        <fullName evidence="8">C3H1-type domain-containing protein</fullName>
    </submittedName>
</protein>
<organism evidence="8">
    <name type="scientific">Anisakis simplex</name>
    <name type="common">Herring worm</name>
    <dbReference type="NCBI Taxonomy" id="6269"/>
    <lineage>
        <taxon>Eukaryota</taxon>
        <taxon>Metazoa</taxon>
        <taxon>Ecdysozoa</taxon>
        <taxon>Nematoda</taxon>
        <taxon>Chromadorea</taxon>
        <taxon>Rhabditida</taxon>
        <taxon>Spirurina</taxon>
        <taxon>Ascaridomorpha</taxon>
        <taxon>Ascaridoidea</taxon>
        <taxon>Anisakidae</taxon>
        <taxon>Anisakis</taxon>
        <taxon>Anisakis simplex complex</taxon>
    </lineage>
</organism>
<dbReference type="Gene3D" id="4.10.1000.10">
    <property type="entry name" value="Zinc finger, CCCH-type"/>
    <property type="match status" value="1"/>
</dbReference>
<feature type="domain" description="C3H1-type" evidence="5">
    <location>
        <begin position="37"/>
        <end position="65"/>
    </location>
</feature>
<keyword evidence="7" id="KW-1185">Reference proteome</keyword>
<dbReference type="PROSITE" id="PS50103">
    <property type="entry name" value="ZF_C3H1"/>
    <property type="match status" value="1"/>
</dbReference>
<dbReference type="AlphaFoldDB" id="A0A0M3KGN0"/>
<evidence type="ECO:0000256" key="2">
    <source>
        <dbReference type="ARBA" id="ARBA00022771"/>
    </source>
</evidence>
<keyword evidence="3 4" id="KW-0862">Zinc</keyword>
<dbReference type="InterPro" id="IPR036855">
    <property type="entry name" value="Znf_CCCH_sf"/>
</dbReference>
<sequence>MFINETASTNEKIETICKSPSRQKTTILSQRAAKRRTQKAIPCHYWTKGVVCPYGSRCWYSHGDCNEESSPNNTIDQTILTKT</sequence>
<dbReference type="GO" id="GO:0008270">
    <property type="term" value="F:zinc ion binding"/>
    <property type="evidence" value="ECO:0007669"/>
    <property type="project" value="UniProtKB-KW"/>
</dbReference>
<gene>
    <name evidence="6" type="ORF">ASIM_LOCUS19528</name>
</gene>
<evidence type="ECO:0000256" key="1">
    <source>
        <dbReference type="ARBA" id="ARBA00022723"/>
    </source>
</evidence>
<evidence type="ECO:0000313" key="7">
    <source>
        <dbReference type="Proteomes" id="UP000267096"/>
    </source>
</evidence>
<dbReference type="Pfam" id="PF00642">
    <property type="entry name" value="zf-CCCH"/>
    <property type="match status" value="1"/>
</dbReference>
<evidence type="ECO:0000256" key="4">
    <source>
        <dbReference type="PROSITE-ProRule" id="PRU00723"/>
    </source>
</evidence>
<evidence type="ECO:0000313" key="8">
    <source>
        <dbReference type="WBParaSite" id="ASIM_0002014401-mRNA-1"/>
    </source>
</evidence>
<feature type="zinc finger region" description="C3H1-type" evidence="4">
    <location>
        <begin position="37"/>
        <end position="65"/>
    </location>
</feature>
<reference evidence="6 7" key="2">
    <citation type="submission" date="2018-11" db="EMBL/GenBank/DDBJ databases">
        <authorList>
            <consortium name="Pathogen Informatics"/>
        </authorList>
    </citation>
    <scope>NUCLEOTIDE SEQUENCE [LARGE SCALE GENOMIC DNA]</scope>
</reference>
<reference evidence="8" key="1">
    <citation type="submission" date="2017-02" db="UniProtKB">
        <authorList>
            <consortium name="WormBaseParasite"/>
        </authorList>
    </citation>
    <scope>IDENTIFICATION</scope>
</reference>
<dbReference type="Proteomes" id="UP000267096">
    <property type="component" value="Unassembled WGS sequence"/>
</dbReference>
<dbReference type="InterPro" id="IPR000571">
    <property type="entry name" value="Znf_CCCH"/>
</dbReference>
<proteinExistence type="predicted"/>